<accession>A0A3L8RVK8</accession>
<dbReference type="AlphaFoldDB" id="A0A3L8RVK8"/>
<name>A0A3L8RVK8_CHLGU</name>
<keyword evidence="2" id="KW-1185">Reference proteome</keyword>
<dbReference type="EMBL" id="QUSF01000186">
    <property type="protein sequence ID" value="RLV88273.1"/>
    <property type="molecule type" value="Genomic_DNA"/>
</dbReference>
<reference evidence="1 2" key="1">
    <citation type="journal article" date="2018" name="Proc. R. Soc. B">
        <title>A non-coding region near Follistatin controls head colour polymorphism in the Gouldian finch.</title>
        <authorList>
            <person name="Toomey M.B."/>
            <person name="Marques C.I."/>
            <person name="Andrade P."/>
            <person name="Araujo P.M."/>
            <person name="Sabatino S."/>
            <person name="Gazda M.A."/>
            <person name="Afonso S."/>
            <person name="Lopes R.J."/>
            <person name="Corbo J.C."/>
            <person name="Carneiro M."/>
        </authorList>
    </citation>
    <scope>NUCLEOTIDE SEQUENCE [LARGE SCALE GENOMIC DNA]</scope>
    <source>
        <strain evidence="1">Red01</strain>
        <tissue evidence="1">Muscle</tissue>
    </source>
</reference>
<dbReference type="Proteomes" id="UP000276834">
    <property type="component" value="Unassembled WGS sequence"/>
</dbReference>
<proteinExistence type="predicted"/>
<protein>
    <submittedName>
        <fullName evidence="1">Uncharacterized protein</fullName>
    </submittedName>
</protein>
<sequence>MVFPGPPDCPGPWWPCKAMRLECMEEDQDEIPQESGAAWAAFGIGQGFELSWAMVRRSSGLVISHKRSGSFLSFGNFGAMSDDSCSVLS</sequence>
<comment type="caution">
    <text evidence="1">The sequence shown here is derived from an EMBL/GenBank/DDBJ whole genome shotgun (WGS) entry which is preliminary data.</text>
</comment>
<evidence type="ECO:0000313" key="1">
    <source>
        <dbReference type="EMBL" id="RLV88273.1"/>
    </source>
</evidence>
<gene>
    <name evidence="1" type="ORF">DV515_00015497</name>
</gene>
<evidence type="ECO:0000313" key="2">
    <source>
        <dbReference type="Proteomes" id="UP000276834"/>
    </source>
</evidence>
<organism evidence="1 2">
    <name type="scientific">Chloebia gouldiae</name>
    <name type="common">Gouldian finch</name>
    <name type="synonym">Erythrura gouldiae</name>
    <dbReference type="NCBI Taxonomy" id="44316"/>
    <lineage>
        <taxon>Eukaryota</taxon>
        <taxon>Metazoa</taxon>
        <taxon>Chordata</taxon>
        <taxon>Craniata</taxon>
        <taxon>Vertebrata</taxon>
        <taxon>Euteleostomi</taxon>
        <taxon>Archelosauria</taxon>
        <taxon>Archosauria</taxon>
        <taxon>Dinosauria</taxon>
        <taxon>Saurischia</taxon>
        <taxon>Theropoda</taxon>
        <taxon>Coelurosauria</taxon>
        <taxon>Aves</taxon>
        <taxon>Neognathae</taxon>
        <taxon>Neoaves</taxon>
        <taxon>Telluraves</taxon>
        <taxon>Australaves</taxon>
        <taxon>Passeriformes</taxon>
        <taxon>Passeroidea</taxon>
        <taxon>Passeridae</taxon>
        <taxon>Chloebia</taxon>
    </lineage>
</organism>